<dbReference type="AlphaFoldDB" id="A0A382Z8D8"/>
<organism evidence="2">
    <name type="scientific">marine metagenome</name>
    <dbReference type="NCBI Taxonomy" id="408172"/>
    <lineage>
        <taxon>unclassified sequences</taxon>
        <taxon>metagenomes</taxon>
        <taxon>ecological metagenomes</taxon>
    </lineage>
</organism>
<evidence type="ECO:0000313" key="2">
    <source>
        <dbReference type="EMBL" id="SVD91550.1"/>
    </source>
</evidence>
<dbReference type="Pfam" id="PF17764">
    <property type="entry name" value="PriA_3primeBD"/>
    <property type="match status" value="1"/>
</dbReference>
<dbReference type="EMBL" id="UINC01181720">
    <property type="protein sequence ID" value="SVD91550.1"/>
    <property type="molecule type" value="Genomic_DNA"/>
</dbReference>
<name>A0A382Z8D8_9ZZZZ</name>
<protein>
    <recommendedName>
        <fullName evidence="1">Primosomal protein N' 3' DNA-binding domain-containing protein</fullName>
    </recommendedName>
</protein>
<sequence length="76" mass="8299">MAKYAAVAVDAKVDHSRTFTYSVPESLDVRQGHLVQVPLGSREVSGVVFSVIENADLPDTREIIGIVYPEVILTQT</sequence>
<feature type="non-terminal residue" evidence="2">
    <location>
        <position position="76"/>
    </location>
</feature>
<reference evidence="2" key="1">
    <citation type="submission" date="2018-05" db="EMBL/GenBank/DDBJ databases">
        <authorList>
            <person name="Lanie J.A."/>
            <person name="Ng W.-L."/>
            <person name="Kazmierczak K.M."/>
            <person name="Andrzejewski T.M."/>
            <person name="Davidsen T.M."/>
            <person name="Wayne K.J."/>
            <person name="Tettelin H."/>
            <person name="Glass J.I."/>
            <person name="Rusch D."/>
            <person name="Podicherti R."/>
            <person name="Tsui H.-C.T."/>
            <person name="Winkler M.E."/>
        </authorList>
    </citation>
    <scope>NUCLEOTIDE SEQUENCE</scope>
</reference>
<accession>A0A382Z8D8</accession>
<dbReference type="Gene3D" id="3.40.1440.60">
    <property type="entry name" value="PriA, 3(prime) DNA-binding domain"/>
    <property type="match status" value="1"/>
</dbReference>
<feature type="domain" description="Primosomal protein N' 3' DNA-binding" evidence="1">
    <location>
        <begin position="7"/>
        <end position="75"/>
    </location>
</feature>
<gene>
    <name evidence="2" type="ORF">METZ01_LOCUS444404</name>
</gene>
<dbReference type="InterPro" id="IPR042115">
    <property type="entry name" value="PriA_3primeBD_sf"/>
</dbReference>
<dbReference type="GO" id="GO:0003677">
    <property type="term" value="F:DNA binding"/>
    <property type="evidence" value="ECO:0007669"/>
    <property type="project" value="InterPro"/>
</dbReference>
<evidence type="ECO:0000259" key="1">
    <source>
        <dbReference type="Pfam" id="PF17764"/>
    </source>
</evidence>
<dbReference type="InterPro" id="IPR041222">
    <property type="entry name" value="PriA_3primeBD"/>
</dbReference>
<proteinExistence type="predicted"/>